<dbReference type="EMBL" id="FOLH01000001">
    <property type="protein sequence ID" value="SFB78214.1"/>
    <property type="molecule type" value="Genomic_DNA"/>
</dbReference>
<feature type="transmembrane region" description="Helical" evidence="8">
    <location>
        <begin position="78"/>
        <end position="98"/>
    </location>
</feature>
<gene>
    <name evidence="9" type="ORF">SAMN05660443_0087</name>
</gene>
<keyword evidence="6 8" id="KW-1133">Transmembrane helix</keyword>
<dbReference type="Proteomes" id="UP000199058">
    <property type="component" value="Unassembled WGS sequence"/>
</dbReference>
<dbReference type="STRING" id="1122252.SAMN05660443_0087"/>
<keyword evidence="7 8" id="KW-0472">Membrane</keyword>
<sequence>MEITFEILAWLFLAAFLAGFIDTLAGGGGLITIPALLLAGAAPLEALATNKLQSVFGVFTASLTLFRRKLLVWSEMRGVFLAALIGSALGAGSVHFINPDLLDWAIPLVLAGIAFYYLLAPKAGDFSTRPRIGEGWYRKAVVPVIGFYDGMFGPGTGSFFATSAVALRGYSLLDATVRAKLLNFATNLAACGVFIFGGQVLWLAGLVMLIGQVLGAWLGTHAVIRGGSRLIKPLLVTVCLVMLARYFWQ</sequence>
<feature type="transmembrane region" description="Helical" evidence="8">
    <location>
        <begin position="187"/>
        <end position="218"/>
    </location>
</feature>
<dbReference type="PANTHER" id="PTHR30269:SF0">
    <property type="entry name" value="MEMBRANE TRANSPORTER PROTEIN YFCA-RELATED"/>
    <property type="match status" value="1"/>
</dbReference>
<dbReference type="RefSeq" id="WP_091957610.1">
    <property type="nucleotide sequence ID" value="NZ_FOLH01000001.1"/>
</dbReference>
<dbReference type="Pfam" id="PF01925">
    <property type="entry name" value="TauE"/>
    <property type="match status" value="1"/>
</dbReference>
<feature type="transmembrane region" description="Helical" evidence="8">
    <location>
        <begin position="104"/>
        <end position="120"/>
    </location>
</feature>
<keyword evidence="10" id="KW-1185">Reference proteome</keyword>
<accession>A0A1I1DTM7</accession>
<organism evidence="9 10">
    <name type="scientific">Marinospirillum celere</name>
    <dbReference type="NCBI Taxonomy" id="1122252"/>
    <lineage>
        <taxon>Bacteria</taxon>
        <taxon>Pseudomonadati</taxon>
        <taxon>Pseudomonadota</taxon>
        <taxon>Gammaproteobacteria</taxon>
        <taxon>Oceanospirillales</taxon>
        <taxon>Oceanospirillaceae</taxon>
        <taxon>Marinospirillum</taxon>
    </lineage>
</organism>
<evidence type="ECO:0000256" key="8">
    <source>
        <dbReference type="RuleBase" id="RU363041"/>
    </source>
</evidence>
<dbReference type="GO" id="GO:0005886">
    <property type="term" value="C:plasma membrane"/>
    <property type="evidence" value="ECO:0007669"/>
    <property type="project" value="UniProtKB-SubCell"/>
</dbReference>
<comment type="subcellular location">
    <subcellularLocation>
        <location evidence="1 8">Cell membrane</location>
        <topology evidence="1 8">Multi-pass membrane protein</topology>
    </subcellularLocation>
</comment>
<comment type="similarity">
    <text evidence="2 8">Belongs to the 4-toluene sulfonate uptake permease (TSUP) (TC 2.A.102) family.</text>
</comment>
<evidence type="ECO:0000256" key="4">
    <source>
        <dbReference type="ARBA" id="ARBA00022475"/>
    </source>
</evidence>
<keyword evidence="3" id="KW-0813">Transport</keyword>
<feature type="transmembrane region" description="Helical" evidence="8">
    <location>
        <begin position="46"/>
        <end position="66"/>
    </location>
</feature>
<keyword evidence="5 8" id="KW-0812">Transmembrane</keyword>
<proteinExistence type="inferred from homology"/>
<evidence type="ECO:0000256" key="6">
    <source>
        <dbReference type="ARBA" id="ARBA00022989"/>
    </source>
</evidence>
<evidence type="ECO:0000256" key="7">
    <source>
        <dbReference type="ARBA" id="ARBA00023136"/>
    </source>
</evidence>
<dbReference type="OrthoDB" id="554695at2"/>
<evidence type="ECO:0000256" key="5">
    <source>
        <dbReference type="ARBA" id="ARBA00022692"/>
    </source>
</evidence>
<evidence type="ECO:0000256" key="3">
    <source>
        <dbReference type="ARBA" id="ARBA00022448"/>
    </source>
</evidence>
<evidence type="ECO:0000313" key="10">
    <source>
        <dbReference type="Proteomes" id="UP000199058"/>
    </source>
</evidence>
<feature type="transmembrane region" description="Helical" evidence="8">
    <location>
        <begin position="230"/>
        <end position="248"/>
    </location>
</feature>
<evidence type="ECO:0000313" key="9">
    <source>
        <dbReference type="EMBL" id="SFB78214.1"/>
    </source>
</evidence>
<evidence type="ECO:0000256" key="1">
    <source>
        <dbReference type="ARBA" id="ARBA00004651"/>
    </source>
</evidence>
<reference evidence="9 10" key="1">
    <citation type="submission" date="2016-10" db="EMBL/GenBank/DDBJ databases">
        <authorList>
            <person name="de Groot N.N."/>
        </authorList>
    </citation>
    <scope>NUCLEOTIDE SEQUENCE [LARGE SCALE GENOMIC DNA]</scope>
    <source>
        <strain evidence="9 10">DSM 18438</strain>
    </source>
</reference>
<name>A0A1I1DTM7_9GAMM</name>
<dbReference type="InterPro" id="IPR052017">
    <property type="entry name" value="TSUP"/>
</dbReference>
<feature type="transmembrane region" description="Helical" evidence="8">
    <location>
        <begin position="7"/>
        <end position="40"/>
    </location>
</feature>
<protein>
    <recommendedName>
        <fullName evidence="8">Probable membrane transporter protein</fullName>
    </recommendedName>
</protein>
<dbReference type="PANTHER" id="PTHR30269">
    <property type="entry name" value="TRANSMEMBRANE PROTEIN YFCA"/>
    <property type="match status" value="1"/>
</dbReference>
<evidence type="ECO:0000256" key="2">
    <source>
        <dbReference type="ARBA" id="ARBA00009142"/>
    </source>
</evidence>
<keyword evidence="4 8" id="KW-1003">Cell membrane</keyword>
<dbReference type="InterPro" id="IPR002781">
    <property type="entry name" value="TM_pro_TauE-like"/>
</dbReference>
<dbReference type="AlphaFoldDB" id="A0A1I1DTM7"/>
<feature type="transmembrane region" description="Helical" evidence="8">
    <location>
        <begin position="141"/>
        <end position="167"/>
    </location>
</feature>